<proteinExistence type="predicted"/>
<gene>
    <name evidence="1" type="ORF">RMCC_5727</name>
</gene>
<dbReference type="Proteomes" id="UP000069443">
    <property type="component" value="Unassembled WGS sequence"/>
</dbReference>
<comment type="caution">
    <text evidence="1">The sequence shown here is derived from an EMBL/GenBank/DDBJ whole genome shotgun (WGS) entry which is preliminary data.</text>
</comment>
<name>A0A117IBZ6_MYCCR</name>
<protein>
    <recommendedName>
        <fullName evidence="3">HNH endonuclease</fullName>
    </recommendedName>
</protein>
<accession>A0A117IBZ6</accession>
<reference evidence="2" key="2">
    <citation type="submission" date="2016-02" db="EMBL/GenBank/DDBJ databases">
        <title>Draft genome sequence of five rapidly growing Mycobacterium species.</title>
        <authorList>
            <person name="Katahira K."/>
            <person name="Gotou Y."/>
            <person name="Iida K."/>
            <person name="Ogura Y."/>
            <person name="Hayashi T."/>
        </authorList>
    </citation>
    <scope>NUCLEOTIDE SEQUENCE [LARGE SCALE GENOMIC DNA]</scope>
    <source>
        <strain evidence="2">JCM15298</strain>
    </source>
</reference>
<evidence type="ECO:0008006" key="3">
    <source>
        <dbReference type="Google" id="ProtNLM"/>
    </source>
</evidence>
<evidence type="ECO:0000313" key="2">
    <source>
        <dbReference type="Proteomes" id="UP000069443"/>
    </source>
</evidence>
<dbReference type="AlphaFoldDB" id="A0A117IBZ6"/>
<keyword evidence="2" id="KW-1185">Reference proteome</keyword>
<dbReference type="EMBL" id="BCSY01000091">
    <property type="protein sequence ID" value="GAS98762.1"/>
    <property type="molecule type" value="Genomic_DNA"/>
</dbReference>
<dbReference type="STRING" id="228230.RMCC_5727"/>
<reference evidence="2" key="1">
    <citation type="journal article" date="2016" name="Genome Announc.">
        <title>Draft Genome Sequences of Five Rapidly Growing Mycobacterium Species, M. thermoresistibile, M. fortuitum subsp. acetamidolyticum, M. canariasense, M. brisbanense, and M. novocastrense.</title>
        <authorList>
            <person name="Katahira K."/>
            <person name="Ogura Y."/>
            <person name="Gotoh Y."/>
            <person name="Hayashi T."/>
        </authorList>
    </citation>
    <scope>NUCLEOTIDE SEQUENCE [LARGE SCALE GENOMIC DNA]</scope>
    <source>
        <strain evidence="2">JCM15298</strain>
    </source>
</reference>
<sequence length="116" mass="12900">MQQPMSADGFEWNETLTRDAIKSGRSMGVCEWHGDHPATDMHHRRNASQGGPWHPANIVHICRAIHHHLTVHPAWAHQVGLTLREGESTARPIRLPSGLELILTDELIAKAGVNAR</sequence>
<evidence type="ECO:0000313" key="1">
    <source>
        <dbReference type="EMBL" id="GAS98762.1"/>
    </source>
</evidence>
<organism evidence="1 2">
    <name type="scientific">Mycolicibacterium canariasense</name>
    <name type="common">Mycobacterium canariasense</name>
    <dbReference type="NCBI Taxonomy" id="228230"/>
    <lineage>
        <taxon>Bacteria</taxon>
        <taxon>Bacillati</taxon>
        <taxon>Actinomycetota</taxon>
        <taxon>Actinomycetes</taxon>
        <taxon>Mycobacteriales</taxon>
        <taxon>Mycobacteriaceae</taxon>
        <taxon>Mycolicibacterium</taxon>
    </lineage>
</organism>